<dbReference type="NCBIfam" id="TIGR01161">
    <property type="entry name" value="purK"/>
    <property type="match status" value="1"/>
</dbReference>
<dbReference type="EC" id="6.3.4.18" evidence="4 5"/>
<keyword evidence="1 4" id="KW-0547">Nucleotide-binding</keyword>
<evidence type="ECO:0000256" key="5">
    <source>
        <dbReference type="RuleBase" id="RU361200"/>
    </source>
</evidence>
<evidence type="ECO:0000256" key="2">
    <source>
        <dbReference type="ARBA" id="ARBA00022755"/>
    </source>
</evidence>
<keyword evidence="3 4" id="KW-0067">ATP-binding</keyword>
<dbReference type="InterPro" id="IPR003135">
    <property type="entry name" value="ATP-grasp_carboxylate-amine"/>
</dbReference>
<dbReference type="GO" id="GO:0034028">
    <property type="term" value="F:5-(carboxyamino)imidazole ribonucleotide synthase activity"/>
    <property type="evidence" value="ECO:0007669"/>
    <property type="project" value="UniProtKB-EC"/>
</dbReference>
<name>A0ABR6E2P6_9HYPH</name>
<dbReference type="Proteomes" id="UP000548119">
    <property type="component" value="Unassembled WGS sequence"/>
</dbReference>
<dbReference type="SUPFAM" id="SSF51246">
    <property type="entry name" value="Rudiment single hybrid motif"/>
    <property type="match status" value="1"/>
</dbReference>
<dbReference type="RefSeq" id="WP_182479772.1">
    <property type="nucleotide sequence ID" value="NZ_CAWPNC010000002.1"/>
</dbReference>
<evidence type="ECO:0000256" key="1">
    <source>
        <dbReference type="ARBA" id="ARBA00022741"/>
    </source>
</evidence>
<protein>
    <recommendedName>
        <fullName evidence="4 5">N5-carboxyaminoimidazole ribonucleotide synthase</fullName>
        <shortName evidence="4 5">N5-CAIR synthase</shortName>
        <ecNumber evidence="4 5">6.3.4.18</ecNumber>
    </recommendedName>
    <alternativeName>
        <fullName evidence="4 5">5-(carboxyamino)imidazole ribonucleotide synthetase</fullName>
    </alternativeName>
</protein>
<dbReference type="SUPFAM" id="SSF56059">
    <property type="entry name" value="Glutathione synthetase ATP-binding domain-like"/>
    <property type="match status" value="1"/>
</dbReference>
<evidence type="ECO:0000313" key="8">
    <source>
        <dbReference type="Proteomes" id="UP000548119"/>
    </source>
</evidence>
<dbReference type="InterPro" id="IPR013815">
    <property type="entry name" value="ATP_grasp_subdomain_1"/>
</dbReference>
<feature type="binding site" evidence="4">
    <location>
        <begin position="272"/>
        <end position="273"/>
    </location>
    <ligand>
        <name>ATP</name>
        <dbReference type="ChEBI" id="CHEBI:30616"/>
    </ligand>
</feature>
<comment type="pathway">
    <text evidence="4 5">Purine metabolism; IMP biosynthesis via de novo pathway; 5-amino-1-(5-phospho-D-ribosyl)imidazole-4-carboxylate from 5-amino-1-(5-phospho-D-ribosyl)imidazole (N5-CAIR route): step 1/2.</text>
</comment>
<gene>
    <name evidence="4 5" type="primary">purK</name>
    <name evidence="7" type="ORF">GGR10_000530</name>
</gene>
<dbReference type="NCBIfam" id="NF004676">
    <property type="entry name" value="PRK06019.1-2"/>
    <property type="match status" value="1"/>
</dbReference>
<dbReference type="Gene3D" id="3.30.1490.20">
    <property type="entry name" value="ATP-grasp fold, A domain"/>
    <property type="match status" value="1"/>
</dbReference>
<dbReference type="PANTHER" id="PTHR11609">
    <property type="entry name" value="PURINE BIOSYNTHESIS PROTEIN 6/7, PUR6/7"/>
    <property type="match status" value="1"/>
</dbReference>
<comment type="caution">
    <text evidence="4">Lacks conserved residue(s) required for the propagation of feature annotation.</text>
</comment>
<comment type="function">
    <text evidence="5">Catalyzes the ATP-dependent conversion of 5-aminoimidazole ribonucleotide (AIR) and HCO(3)- to N5-carboxyaminoimidazole ribonucleotide (N5-CAIR).</text>
</comment>
<dbReference type="InterPro" id="IPR011761">
    <property type="entry name" value="ATP-grasp"/>
</dbReference>
<dbReference type="Pfam" id="PF22660">
    <property type="entry name" value="RS_preATP-grasp-like"/>
    <property type="match status" value="1"/>
</dbReference>
<dbReference type="InterPro" id="IPR016185">
    <property type="entry name" value="PreATP-grasp_dom_sf"/>
</dbReference>
<evidence type="ECO:0000256" key="4">
    <source>
        <dbReference type="HAMAP-Rule" id="MF_01928"/>
    </source>
</evidence>
<dbReference type="InterPro" id="IPR011054">
    <property type="entry name" value="Rudment_hybrid_motif"/>
</dbReference>
<organism evidence="7 8">
    <name type="scientific">Bartonella chomelii</name>
    <dbReference type="NCBI Taxonomy" id="236402"/>
    <lineage>
        <taxon>Bacteria</taxon>
        <taxon>Pseudomonadati</taxon>
        <taxon>Pseudomonadota</taxon>
        <taxon>Alphaproteobacteria</taxon>
        <taxon>Hyphomicrobiales</taxon>
        <taxon>Bartonellaceae</taxon>
        <taxon>Bartonella</taxon>
    </lineage>
</organism>
<dbReference type="EMBL" id="JACJIR010000002">
    <property type="protein sequence ID" value="MBA9082689.1"/>
    <property type="molecule type" value="Genomic_DNA"/>
</dbReference>
<dbReference type="Gene3D" id="3.30.470.20">
    <property type="entry name" value="ATP-grasp fold, B domain"/>
    <property type="match status" value="1"/>
</dbReference>
<keyword evidence="4 5" id="KW-0436">Ligase</keyword>
<evidence type="ECO:0000313" key="7">
    <source>
        <dbReference type="EMBL" id="MBA9082689.1"/>
    </source>
</evidence>
<proteinExistence type="inferred from homology"/>
<dbReference type="HAMAP" id="MF_01928">
    <property type="entry name" value="PurK"/>
    <property type="match status" value="1"/>
</dbReference>
<comment type="subunit">
    <text evidence="4 5">Homodimer.</text>
</comment>
<dbReference type="PANTHER" id="PTHR11609:SF5">
    <property type="entry name" value="PHOSPHORIBOSYLAMINOIMIDAZOLE CARBOXYLASE"/>
    <property type="match status" value="1"/>
</dbReference>
<dbReference type="Gene3D" id="3.40.50.20">
    <property type="match status" value="1"/>
</dbReference>
<dbReference type="Pfam" id="PF02222">
    <property type="entry name" value="ATP-grasp"/>
    <property type="match status" value="1"/>
</dbReference>
<dbReference type="NCBIfam" id="NF004675">
    <property type="entry name" value="PRK06019.1-1"/>
    <property type="match status" value="1"/>
</dbReference>
<dbReference type="InterPro" id="IPR054350">
    <property type="entry name" value="PurT/PurK_preATP-grasp"/>
</dbReference>
<comment type="similarity">
    <text evidence="4 5">Belongs to the PurK/PurT family.</text>
</comment>
<dbReference type="InterPro" id="IPR040686">
    <property type="entry name" value="PurK_C"/>
</dbReference>
<feature type="binding site" evidence="4">
    <location>
        <begin position="187"/>
        <end position="190"/>
    </location>
    <ligand>
        <name>ATP</name>
        <dbReference type="ChEBI" id="CHEBI:30616"/>
    </ligand>
</feature>
<dbReference type="InterPro" id="IPR005875">
    <property type="entry name" value="PurK"/>
</dbReference>
<dbReference type="PROSITE" id="PS50975">
    <property type="entry name" value="ATP_GRASP"/>
    <property type="match status" value="1"/>
</dbReference>
<dbReference type="SUPFAM" id="SSF52440">
    <property type="entry name" value="PreATP-grasp domain"/>
    <property type="match status" value="1"/>
</dbReference>
<sequence length="370" mass="40935">MPHPPESLQPGSMIGLIGGGQLARMLAMAAAELGYHTVVLCPEAHCPAAQTANHHIVAPYDDEIALDRLIEMCDVVTYEFENLPLQTAHYIEKEKRLYPSSKALEIAQDRVLEKTFLNEKGILTASWYAVHNRASLVSGLSALGGHGILKTRRFGYDGKNQVVLHHPSEQAIDAALSTLHYQPSILEEIVPFSSEISVVSSRSPQGASTAYDCPENQHKNGILHKTFVPSKVSYAIQEAAQEVSSMVMRTLDYVGILCIEFFVLADGRFLVNEFAPRVHNSGHWTQKACITSQFEQHIRAICGLPLGSTYRHSNCEMTNLLGHNLDDFKHFLTQERTSVHLYGKNSVQPERKMGHVIQLTGPATPSPHLP</sequence>
<comment type="caution">
    <text evidence="7">The sequence shown here is derived from an EMBL/GenBank/DDBJ whole genome shotgun (WGS) entry which is preliminary data.</text>
</comment>
<feature type="binding site" evidence="4">
    <location>
        <position position="110"/>
    </location>
    <ligand>
        <name>ATP</name>
        <dbReference type="ChEBI" id="CHEBI:30616"/>
    </ligand>
</feature>
<feature type="binding site" evidence="4">
    <location>
        <position position="195"/>
    </location>
    <ligand>
        <name>ATP</name>
        <dbReference type="ChEBI" id="CHEBI:30616"/>
    </ligand>
</feature>
<dbReference type="NCBIfam" id="NF004679">
    <property type="entry name" value="PRK06019.1-5"/>
    <property type="match status" value="1"/>
</dbReference>
<keyword evidence="2 4" id="KW-0658">Purine biosynthesis</keyword>
<evidence type="ECO:0000259" key="6">
    <source>
        <dbReference type="PROSITE" id="PS50975"/>
    </source>
</evidence>
<accession>A0ABR6E2P6</accession>
<reference evidence="7 8" key="1">
    <citation type="submission" date="2020-08" db="EMBL/GenBank/DDBJ databases">
        <title>Genomic Encyclopedia of Type Strains, Phase IV (KMG-IV): sequencing the most valuable type-strain genomes for metagenomic binning, comparative biology and taxonomic classification.</title>
        <authorList>
            <person name="Goeker M."/>
        </authorList>
    </citation>
    <scope>NUCLEOTIDE SEQUENCE [LARGE SCALE GENOMIC DNA]</scope>
    <source>
        <strain evidence="7 8">DSM 21431</strain>
    </source>
</reference>
<feature type="binding site" evidence="4">
    <location>
        <position position="218"/>
    </location>
    <ligand>
        <name>ATP</name>
        <dbReference type="ChEBI" id="CHEBI:30616"/>
    </ligand>
</feature>
<dbReference type="Pfam" id="PF17769">
    <property type="entry name" value="PurK_C"/>
    <property type="match status" value="1"/>
</dbReference>
<feature type="domain" description="ATP-grasp" evidence="6">
    <location>
        <begin position="114"/>
        <end position="302"/>
    </location>
</feature>
<comment type="catalytic activity">
    <reaction evidence="4 5">
        <text>5-amino-1-(5-phospho-beta-D-ribosyl)imidazole + hydrogencarbonate + ATP = 5-carboxyamino-1-(5-phospho-D-ribosyl)imidazole + ADP + phosphate + 2 H(+)</text>
        <dbReference type="Rhea" id="RHEA:19317"/>
        <dbReference type="ChEBI" id="CHEBI:15378"/>
        <dbReference type="ChEBI" id="CHEBI:17544"/>
        <dbReference type="ChEBI" id="CHEBI:30616"/>
        <dbReference type="ChEBI" id="CHEBI:43474"/>
        <dbReference type="ChEBI" id="CHEBI:58730"/>
        <dbReference type="ChEBI" id="CHEBI:137981"/>
        <dbReference type="ChEBI" id="CHEBI:456216"/>
        <dbReference type="EC" id="6.3.4.18"/>
    </reaction>
</comment>
<keyword evidence="8" id="KW-1185">Reference proteome</keyword>
<feature type="binding site" evidence="4">
    <location>
        <position position="150"/>
    </location>
    <ligand>
        <name>ATP</name>
        <dbReference type="ChEBI" id="CHEBI:30616"/>
    </ligand>
</feature>
<comment type="function">
    <text evidence="4">Catalyzes the ATP-dependent conversion of 5-aminoimidazole ribonucleotide (AIR) and HCO(3)(-) to N5-carboxyaminoimidazole ribonucleotide (N5-CAIR).</text>
</comment>
<evidence type="ECO:0000256" key="3">
    <source>
        <dbReference type="ARBA" id="ARBA00022840"/>
    </source>
</evidence>